<keyword evidence="3 6" id="KW-0067">ATP-binding</keyword>
<dbReference type="Proteomes" id="UP000568380">
    <property type="component" value="Unassembled WGS sequence"/>
</dbReference>
<dbReference type="PANTHER" id="PTHR42794">
    <property type="entry name" value="HEMIN IMPORT ATP-BINDING PROTEIN HMUV"/>
    <property type="match status" value="1"/>
</dbReference>
<name>A0A7W8EL58_9ACTN</name>
<gene>
    <name evidence="6" type="ORF">HNR40_008022</name>
</gene>
<keyword evidence="4" id="KW-1278">Translocase</keyword>
<reference evidence="6 7" key="1">
    <citation type="submission" date="2020-08" db="EMBL/GenBank/DDBJ databases">
        <title>Genomic Encyclopedia of Type Strains, Phase IV (KMG-IV): sequencing the most valuable type-strain genomes for metagenomic binning, comparative biology and taxonomic classification.</title>
        <authorList>
            <person name="Goeker M."/>
        </authorList>
    </citation>
    <scope>NUCLEOTIDE SEQUENCE [LARGE SCALE GENOMIC DNA]</scope>
    <source>
        <strain evidence="6 7">DSM 45385</strain>
    </source>
</reference>
<dbReference type="GO" id="GO:0016887">
    <property type="term" value="F:ATP hydrolysis activity"/>
    <property type="evidence" value="ECO:0007669"/>
    <property type="project" value="InterPro"/>
</dbReference>
<dbReference type="InterPro" id="IPR003439">
    <property type="entry name" value="ABC_transporter-like_ATP-bd"/>
</dbReference>
<dbReference type="PANTHER" id="PTHR42794:SF1">
    <property type="entry name" value="HEMIN IMPORT ATP-BINDING PROTEIN HMUV"/>
    <property type="match status" value="1"/>
</dbReference>
<keyword evidence="7" id="KW-1185">Reference proteome</keyword>
<dbReference type="SMART" id="SM00382">
    <property type="entry name" value="AAA"/>
    <property type="match status" value="1"/>
</dbReference>
<dbReference type="PROSITE" id="PS50893">
    <property type="entry name" value="ABC_TRANSPORTER_2"/>
    <property type="match status" value="1"/>
</dbReference>
<evidence type="ECO:0000313" key="6">
    <source>
        <dbReference type="EMBL" id="MBB5082527.1"/>
    </source>
</evidence>
<evidence type="ECO:0000313" key="7">
    <source>
        <dbReference type="Proteomes" id="UP000568380"/>
    </source>
</evidence>
<evidence type="ECO:0000259" key="5">
    <source>
        <dbReference type="PROSITE" id="PS50893"/>
    </source>
</evidence>
<dbReference type="InterPro" id="IPR003593">
    <property type="entry name" value="AAA+_ATPase"/>
</dbReference>
<comment type="caution">
    <text evidence="6">The sequence shown here is derived from an EMBL/GenBank/DDBJ whole genome shotgun (WGS) entry which is preliminary data.</text>
</comment>
<feature type="domain" description="ABC transporter" evidence="5">
    <location>
        <begin position="4"/>
        <end position="249"/>
    </location>
</feature>
<protein>
    <submittedName>
        <fullName evidence="6">Iron complex transport system ATP-binding protein</fullName>
    </submittedName>
</protein>
<keyword evidence="2" id="KW-0547">Nucleotide-binding</keyword>
<evidence type="ECO:0000256" key="1">
    <source>
        <dbReference type="ARBA" id="ARBA00022448"/>
    </source>
</evidence>
<dbReference type="PROSITE" id="PS00211">
    <property type="entry name" value="ABC_TRANSPORTER_1"/>
    <property type="match status" value="1"/>
</dbReference>
<evidence type="ECO:0000256" key="3">
    <source>
        <dbReference type="ARBA" id="ARBA00022840"/>
    </source>
</evidence>
<evidence type="ECO:0000256" key="2">
    <source>
        <dbReference type="ARBA" id="ARBA00022741"/>
    </source>
</evidence>
<keyword evidence="1" id="KW-0813">Transport</keyword>
<proteinExistence type="predicted"/>
<dbReference type="EMBL" id="JACHIN010000013">
    <property type="protein sequence ID" value="MBB5082527.1"/>
    <property type="molecule type" value="Genomic_DNA"/>
</dbReference>
<dbReference type="AlphaFoldDB" id="A0A7W8EL58"/>
<dbReference type="SUPFAM" id="SSF52540">
    <property type="entry name" value="P-loop containing nucleoside triphosphate hydrolases"/>
    <property type="match status" value="1"/>
</dbReference>
<dbReference type="Pfam" id="PF00005">
    <property type="entry name" value="ABC_tran"/>
    <property type="match status" value="1"/>
</dbReference>
<dbReference type="RefSeq" id="WP_184970808.1">
    <property type="nucleotide sequence ID" value="NZ_JACHIN010000013.1"/>
</dbReference>
<dbReference type="Gene3D" id="3.40.50.300">
    <property type="entry name" value="P-loop containing nucleotide triphosphate hydrolases"/>
    <property type="match status" value="1"/>
</dbReference>
<organism evidence="6 7">
    <name type="scientific">Nonomuraea endophytica</name>
    <dbReference type="NCBI Taxonomy" id="714136"/>
    <lineage>
        <taxon>Bacteria</taxon>
        <taxon>Bacillati</taxon>
        <taxon>Actinomycetota</taxon>
        <taxon>Actinomycetes</taxon>
        <taxon>Streptosporangiales</taxon>
        <taxon>Streptosporangiaceae</taxon>
        <taxon>Nonomuraea</taxon>
    </lineage>
</organism>
<evidence type="ECO:0000256" key="4">
    <source>
        <dbReference type="ARBA" id="ARBA00022967"/>
    </source>
</evidence>
<accession>A0A7W8EL58</accession>
<dbReference type="InterPro" id="IPR027417">
    <property type="entry name" value="P-loop_NTPase"/>
</dbReference>
<sequence>MHVLELEGVGVRVVGKTLLSSIDWRVDFGEHWVVLGPNGAGKTTLLSLASAVRHPTEGSVHVLGHRLGRVDLRELRRHIGLVAASQRLVDESLMEDEDATALTVVLTGHTGTSVPLWDKLGEAERERALRLLADLGCKDLADREFRVCSQGERARVRIARALMADPAVLLLDEPAAGLDLPAREDLISAIEDLAATRPVLTTVTVTHHLEEVPATTTHAMLMKDARVLAAGPVDDVLTPDNLSDCFGRPLHADRLDGRWYARAVRP</sequence>
<dbReference type="InterPro" id="IPR017871">
    <property type="entry name" value="ABC_transporter-like_CS"/>
</dbReference>
<dbReference type="GO" id="GO:0005524">
    <property type="term" value="F:ATP binding"/>
    <property type="evidence" value="ECO:0007669"/>
    <property type="project" value="UniProtKB-KW"/>
</dbReference>